<feature type="transmembrane region" description="Helical" evidence="5">
    <location>
        <begin position="167"/>
        <end position="188"/>
    </location>
</feature>
<feature type="domain" description="NADH:quinone oxidoreductase/Mrp antiporter transmembrane" evidence="7">
    <location>
        <begin position="358"/>
        <end position="469"/>
    </location>
</feature>
<dbReference type="EC" id="7.1.1.-" evidence="5"/>
<dbReference type="GO" id="GO:0050136">
    <property type="term" value="F:NADH dehydrogenase (quinone) (non-electrogenic) activity"/>
    <property type="evidence" value="ECO:0007669"/>
    <property type="project" value="UniProtKB-UniRule"/>
</dbReference>
<dbReference type="Proteomes" id="UP000593765">
    <property type="component" value="Chromosome"/>
</dbReference>
<reference evidence="8 9" key="1">
    <citation type="submission" date="2020-10" db="EMBL/GenBank/DDBJ databases">
        <title>Wide distribution of Phycisphaera-like planctomycetes from WD2101 soil group in peatlands and genome analysis of the first cultivated representative.</title>
        <authorList>
            <person name="Dedysh S.N."/>
            <person name="Beletsky A.V."/>
            <person name="Ivanova A."/>
            <person name="Kulichevskaya I.S."/>
            <person name="Suzina N.E."/>
            <person name="Philippov D.A."/>
            <person name="Rakitin A.L."/>
            <person name="Mardanov A.V."/>
            <person name="Ravin N.V."/>
        </authorList>
    </citation>
    <scope>NUCLEOTIDE SEQUENCE [LARGE SCALE GENOMIC DNA]</scope>
    <source>
        <strain evidence="8 9">M1803</strain>
    </source>
</reference>
<dbReference type="InterPro" id="IPR010096">
    <property type="entry name" value="NADH-Q_OxRdtase_suN/2"/>
</dbReference>
<evidence type="ECO:0000256" key="4">
    <source>
        <dbReference type="ARBA" id="ARBA00023136"/>
    </source>
</evidence>
<feature type="transmembrane region" description="Helical" evidence="5">
    <location>
        <begin position="6"/>
        <end position="24"/>
    </location>
</feature>
<dbReference type="InterPro" id="IPR001750">
    <property type="entry name" value="ND/Mrp_TM"/>
</dbReference>
<feature type="transmembrane region" description="Helical" evidence="5">
    <location>
        <begin position="502"/>
        <end position="522"/>
    </location>
</feature>
<keyword evidence="4 5" id="KW-0472">Membrane</keyword>
<dbReference type="GO" id="GO:0008137">
    <property type="term" value="F:NADH dehydrogenase (ubiquinone) activity"/>
    <property type="evidence" value="ECO:0007669"/>
    <property type="project" value="InterPro"/>
</dbReference>
<keyword evidence="3 5" id="KW-1133">Transmembrane helix</keyword>
<feature type="domain" description="NADH:quinone oxidoreductase/Mrp antiporter transmembrane" evidence="7">
    <location>
        <begin position="133"/>
        <end position="336"/>
    </location>
</feature>
<comment type="function">
    <text evidence="5">NDH-1 shuttles electrons from NADH, via FMN and iron-sulfur (Fe-S) centers, to quinones in the respiratory chain. The immediate electron acceptor for the enzyme in this species is believed to be ubiquinone. Couples the redox reaction to proton translocation (for every two electrons transferred, four hydrogen ions are translocated across the cytoplasmic membrane), and thus conserves the redox energy in a proton gradient.</text>
</comment>
<keyword evidence="5" id="KW-1278">Translocase</keyword>
<evidence type="ECO:0000256" key="3">
    <source>
        <dbReference type="ARBA" id="ARBA00022989"/>
    </source>
</evidence>
<organism evidence="8 9">
    <name type="scientific">Humisphaera borealis</name>
    <dbReference type="NCBI Taxonomy" id="2807512"/>
    <lineage>
        <taxon>Bacteria</taxon>
        <taxon>Pseudomonadati</taxon>
        <taxon>Planctomycetota</taxon>
        <taxon>Phycisphaerae</taxon>
        <taxon>Tepidisphaerales</taxon>
        <taxon>Tepidisphaeraceae</taxon>
        <taxon>Humisphaera</taxon>
    </lineage>
</organism>
<dbReference type="GO" id="GO:0005886">
    <property type="term" value="C:plasma membrane"/>
    <property type="evidence" value="ECO:0007669"/>
    <property type="project" value="UniProtKB-SubCell"/>
</dbReference>
<dbReference type="KEGG" id="hbs:IPV69_23055"/>
<keyword evidence="5" id="KW-0813">Transport</keyword>
<proteinExistence type="inferred from homology"/>
<sequence length="559" mass="58372">MDLLNALAPELVLIAVACVLFFLGTSHKPSMRRLSALIAFATLVAIFLWQGFSFFHGTASTLRDPFNVVHVTPMSIFVKTLVSGVGAVLVLLAWPGNRDATGSGSLNVGSDVGEYFGLALLAFAGVFLVSSTNDIILLFLAIELAAIPTYIMVSISRPLPVAQEAGVKYFFLGAMAAAVMLFGFSYVYGGTGHIRLDAISDVINQTRNGNAWAVPQINSFLLMGLIVLLAGFAFKIAAVPFHAYVGDVYQGAATPLTALLAFVPKISGFLAIIKILSAVGGAHYVLPPVVGTVLWVVAVLTMTFGNVLGLLQLNIKRVFAYSSIAHSGYMLVAVTALVMAAPQLAATDPAAATKVQLSALQGILFYIAAYGLMNGGAFGILMLLPTRAHKQMGDSEFPPVATTAETFEDLAGQGRKHPLLGLGMAICCFSLIGLPLTVGFFGKFYLIAPALKANLIGLVVITMINAAISAAYYLKIVSTMFIRPLPADEASSADASPRSLPLSLGVGLSVAATLVLGIALPWTDAFTGRIGTAAGIVAAPVAAPVVQTPPVLPAEASLR</sequence>
<feature type="transmembrane region" description="Helical" evidence="5">
    <location>
        <begin position="266"/>
        <end position="286"/>
    </location>
</feature>
<evidence type="ECO:0000259" key="7">
    <source>
        <dbReference type="Pfam" id="PF00361"/>
    </source>
</evidence>
<feature type="transmembrane region" description="Helical" evidence="5">
    <location>
        <begin position="363"/>
        <end position="384"/>
    </location>
</feature>
<dbReference type="GO" id="GO:0042773">
    <property type="term" value="P:ATP synthesis coupled electron transport"/>
    <property type="evidence" value="ECO:0007669"/>
    <property type="project" value="InterPro"/>
</dbReference>
<keyword evidence="5" id="KW-0830">Ubiquinone</keyword>
<name>A0A7M2WUA6_9BACT</name>
<comment type="subunit">
    <text evidence="5">NDH-1 is composed of 14 different subunits. Subunits NuoA, H, J, K, L, M, N constitute the membrane sector of the complex.</text>
</comment>
<dbReference type="GO" id="GO:0048038">
    <property type="term" value="F:quinone binding"/>
    <property type="evidence" value="ECO:0007669"/>
    <property type="project" value="UniProtKB-KW"/>
</dbReference>
<dbReference type="GO" id="GO:0012505">
    <property type="term" value="C:endomembrane system"/>
    <property type="evidence" value="ECO:0007669"/>
    <property type="project" value="UniProtKB-SubCell"/>
</dbReference>
<comment type="catalytic activity">
    <reaction evidence="5">
        <text>a quinone + NADH + 5 H(+)(in) = a quinol + NAD(+) + 4 H(+)(out)</text>
        <dbReference type="Rhea" id="RHEA:57888"/>
        <dbReference type="ChEBI" id="CHEBI:15378"/>
        <dbReference type="ChEBI" id="CHEBI:24646"/>
        <dbReference type="ChEBI" id="CHEBI:57540"/>
        <dbReference type="ChEBI" id="CHEBI:57945"/>
        <dbReference type="ChEBI" id="CHEBI:132124"/>
    </reaction>
</comment>
<feature type="transmembrane region" description="Helical" evidence="5">
    <location>
        <begin position="135"/>
        <end position="155"/>
    </location>
</feature>
<dbReference type="EMBL" id="CP063458">
    <property type="protein sequence ID" value="QOV89066.1"/>
    <property type="molecule type" value="Genomic_DNA"/>
</dbReference>
<feature type="transmembrane region" description="Helical" evidence="5">
    <location>
        <begin position="106"/>
        <end position="129"/>
    </location>
</feature>
<dbReference type="Pfam" id="PF00361">
    <property type="entry name" value="Proton_antipo_M"/>
    <property type="match status" value="2"/>
</dbReference>
<dbReference type="RefSeq" id="WP_206292084.1">
    <property type="nucleotide sequence ID" value="NZ_CP063458.1"/>
</dbReference>
<evidence type="ECO:0000256" key="5">
    <source>
        <dbReference type="HAMAP-Rule" id="MF_00445"/>
    </source>
</evidence>
<feature type="transmembrane region" description="Helical" evidence="5">
    <location>
        <begin position="419"/>
        <end position="441"/>
    </location>
</feature>
<keyword evidence="9" id="KW-1185">Reference proteome</keyword>
<protein>
    <recommendedName>
        <fullName evidence="5">NADH-quinone oxidoreductase subunit N</fullName>
        <ecNumber evidence="5">7.1.1.-</ecNumber>
    </recommendedName>
    <alternativeName>
        <fullName evidence="5">NADH dehydrogenase I subunit N</fullName>
    </alternativeName>
    <alternativeName>
        <fullName evidence="5">NDH-1 subunit N</fullName>
    </alternativeName>
</protein>
<keyword evidence="5" id="KW-1003">Cell membrane</keyword>
<evidence type="ECO:0000313" key="9">
    <source>
        <dbReference type="Proteomes" id="UP000593765"/>
    </source>
</evidence>
<dbReference type="PANTHER" id="PTHR22773">
    <property type="entry name" value="NADH DEHYDROGENASE"/>
    <property type="match status" value="1"/>
</dbReference>
<dbReference type="AlphaFoldDB" id="A0A7M2WUA6"/>
<comment type="subcellular location">
    <subcellularLocation>
        <location evidence="5">Cell membrane</location>
        <topology evidence="5">Multi-pass membrane protein</topology>
    </subcellularLocation>
    <subcellularLocation>
        <location evidence="1">Endomembrane system</location>
        <topology evidence="1">Multi-pass membrane protein</topology>
    </subcellularLocation>
    <subcellularLocation>
        <location evidence="6">Membrane</location>
        <topology evidence="6">Multi-pass membrane protein</topology>
    </subcellularLocation>
</comment>
<feature type="transmembrane region" description="Helical" evidence="5">
    <location>
        <begin position="220"/>
        <end position="245"/>
    </location>
</feature>
<evidence type="ECO:0000256" key="2">
    <source>
        <dbReference type="ARBA" id="ARBA00022692"/>
    </source>
</evidence>
<gene>
    <name evidence="5" type="primary">nuoN</name>
    <name evidence="8" type="ORF">IPV69_23055</name>
</gene>
<dbReference type="HAMAP" id="MF_00445">
    <property type="entry name" value="NDH1_NuoN_1"/>
    <property type="match status" value="1"/>
</dbReference>
<feature type="transmembrane region" description="Helical" evidence="5">
    <location>
        <begin position="453"/>
        <end position="474"/>
    </location>
</feature>
<keyword evidence="5" id="KW-0520">NAD</keyword>
<evidence type="ECO:0000256" key="1">
    <source>
        <dbReference type="ARBA" id="ARBA00004127"/>
    </source>
</evidence>
<feature type="transmembrane region" description="Helical" evidence="5">
    <location>
        <begin position="318"/>
        <end position="343"/>
    </location>
</feature>
<keyword evidence="2 5" id="KW-0812">Transmembrane</keyword>
<keyword evidence="5" id="KW-0874">Quinone</keyword>
<feature type="transmembrane region" description="Helical" evidence="5">
    <location>
        <begin position="36"/>
        <end position="56"/>
    </location>
</feature>
<accession>A0A7M2WUA6</accession>
<comment type="similarity">
    <text evidence="5">Belongs to the complex I subunit 2 family.</text>
</comment>
<evidence type="ECO:0000256" key="6">
    <source>
        <dbReference type="RuleBase" id="RU000320"/>
    </source>
</evidence>
<feature type="transmembrane region" description="Helical" evidence="5">
    <location>
        <begin position="76"/>
        <end position="94"/>
    </location>
</feature>
<feature type="transmembrane region" description="Helical" evidence="5">
    <location>
        <begin position="292"/>
        <end position="311"/>
    </location>
</feature>
<evidence type="ECO:0000313" key="8">
    <source>
        <dbReference type="EMBL" id="QOV89066.1"/>
    </source>
</evidence>